<proteinExistence type="predicted"/>
<sequence>MSKTVVVRCATRAEAAEENQRLVEQVFAELAGQTPEGLRYAVFRLADGVTFVHVVDDEGDIPPTLAPFKEFQKQIADRVATTRIARQP</sequence>
<evidence type="ECO:0008006" key="3">
    <source>
        <dbReference type="Google" id="ProtNLM"/>
    </source>
</evidence>
<gene>
    <name evidence="1" type="ORF">FHR33_009873</name>
</gene>
<name>A0A7W5VKC4_9ACTN</name>
<dbReference type="AlphaFoldDB" id="A0A7W5VKC4"/>
<organism evidence="1 2">
    <name type="scientific">Nonomuraea dietziae</name>
    <dbReference type="NCBI Taxonomy" id="65515"/>
    <lineage>
        <taxon>Bacteria</taxon>
        <taxon>Bacillati</taxon>
        <taxon>Actinomycetota</taxon>
        <taxon>Actinomycetes</taxon>
        <taxon>Streptosporangiales</taxon>
        <taxon>Streptosporangiaceae</taxon>
        <taxon>Nonomuraea</taxon>
    </lineage>
</organism>
<dbReference type="Proteomes" id="UP000579945">
    <property type="component" value="Unassembled WGS sequence"/>
</dbReference>
<protein>
    <recommendedName>
        <fullName evidence="3">ABM domain-containing protein</fullName>
    </recommendedName>
</protein>
<comment type="caution">
    <text evidence="1">The sequence shown here is derived from an EMBL/GenBank/DDBJ whole genome shotgun (WGS) entry which is preliminary data.</text>
</comment>
<evidence type="ECO:0000313" key="2">
    <source>
        <dbReference type="Proteomes" id="UP000579945"/>
    </source>
</evidence>
<dbReference type="EMBL" id="JACIBV010000003">
    <property type="protein sequence ID" value="MBB3733920.1"/>
    <property type="molecule type" value="Genomic_DNA"/>
</dbReference>
<dbReference type="RefSeq" id="WP_183662706.1">
    <property type="nucleotide sequence ID" value="NZ_BAAAXX010000179.1"/>
</dbReference>
<accession>A0A7W5VKC4</accession>
<dbReference type="GeneID" id="95395827"/>
<evidence type="ECO:0000313" key="1">
    <source>
        <dbReference type="EMBL" id="MBB3733920.1"/>
    </source>
</evidence>
<keyword evidence="2" id="KW-1185">Reference proteome</keyword>
<reference evidence="1 2" key="1">
    <citation type="submission" date="2020-08" db="EMBL/GenBank/DDBJ databases">
        <title>Sequencing the genomes of 1000 actinobacteria strains.</title>
        <authorList>
            <person name="Klenk H.-P."/>
        </authorList>
    </citation>
    <scope>NUCLEOTIDE SEQUENCE [LARGE SCALE GENOMIC DNA]</scope>
    <source>
        <strain evidence="1 2">DSM 44320</strain>
    </source>
</reference>